<dbReference type="PANTHER" id="PTHR11923">
    <property type="entry name" value="SCAVENGER RECEPTOR CLASS B TYPE-1 SR-B1"/>
    <property type="match status" value="1"/>
</dbReference>
<evidence type="ECO:0000256" key="3">
    <source>
        <dbReference type="ARBA" id="ARBA00022692"/>
    </source>
</evidence>
<feature type="transmembrane region" description="Helical" evidence="8">
    <location>
        <begin position="59"/>
        <end position="86"/>
    </location>
</feature>
<proteinExistence type="inferred from homology"/>
<dbReference type="EMBL" id="JAIFTH010000559">
    <property type="protein sequence ID" value="KAG9509290.1"/>
    <property type="molecule type" value="Genomic_DNA"/>
</dbReference>
<dbReference type="InterPro" id="IPR002159">
    <property type="entry name" value="CD36_fam"/>
</dbReference>
<feature type="transmembrane region" description="Helical" evidence="8">
    <location>
        <begin position="614"/>
        <end position="635"/>
    </location>
</feature>
<keyword evidence="5 8" id="KW-0472">Membrane</keyword>
<feature type="region of interest" description="Disordered" evidence="7">
    <location>
        <begin position="375"/>
        <end position="415"/>
    </location>
</feature>
<accession>A0ABQ7S787</accession>
<evidence type="ECO:0000313" key="10">
    <source>
        <dbReference type="Proteomes" id="UP000825002"/>
    </source>
</evidence>
<evidence type="ECO:0000256" key="4">
    <source>
        <dbReference type="ARBA" id="ARBA00022989"/>
    </source>
</evidence>
<dbReference type="Pfam" id="PF01130">
    <property type="entry name" value="CD36"/>
    <property type="match status" value="1"/>
</dbReference>
<feature type="compositionally biased region" description="Polar residues" evidence="7">
    <location>
        <begin position="12"/>
        <end position="23"/>
    </location>
</feature>
<evidence type="ECO:0000256" key="5">
    <source>
        <dbReference type="ARBA" id="ARBA00023136"/>
    </source>
</evidence>
<evidence type="ECO:0000256" key="2">
    <source>
        <dbReference type="ARBA" id="ARBA00010532"/>
    </source>
</evidence>
<comment type="caution">
    <text evidence="9">The sequence shown here is derived from an EMBL/GenBank/DDBJ whole genome shotgun (WGS) entry which is preliminary data.</text>
</comment>
<sequence length="701" mass="78431">MFSSHDHEYTNDPRTASATSEHNNGTSFHHFVAPKSRDNNNSVKDIKSQASKLAKTKRWLTIIVFAIGLLIFLASLACILCLPTLVSKLISQKLVLKNGSMLLDRYTKPDVPFYFKVWLFDVTNAQQVIDGKGTKPVLKEIGPFVFRMNKRKDVISFAGDNLYYTEKKVYHFKRELSCCPINTSVTIPNIPLLAVVDKALSYNLPLVGRFIPRLINRAIQSLREQLFVKRTVNEILFDGYDVELLKMVSRVGALVGMPQAQQKFGLLKGRNDTWRPEQDGVWGINTGERDRSQFGRVSSWNSYKRLPFYSAPACNVINGSDGALFPPPISPKQTLSIFNNELCRSLSLMFQRESVVQGISALRFVLDPINYAPTMASSSSAPSSGQLKSPNSPLLSIHTTTPTPAPTPINSLSNNRRASLAYNNNQRRVDNSASATDQLQYQASIASTSISGEQPQNQQQQQQSTAGDTTVKLNPLKCFCERKSTNLSGVNICEFNGLFDMSKCSKQAQVIFGSMPHFHQGDSRLLNQVHGLEPNASKHTTYLDVEPNVGIVLGGKRRFQLNVLMKHNLEVEGFENIADMLVPVIWIEESARITEESANKFRSMYTDRVRTANWVLAIALVSAFVLMVIDIRLIAQQSPLLMKYIRGLTGKQTSSKKHFSVQKVQQELSETPSTKKLSPFPNPNTFDIDAKFVASKLQQQR</sequence>
<evidence type="ECO:0000256" key="7">
    <source>
        <dbReference type="SAM" id="MobiDB-lite"/>
    </source>
</evidence>
<name>A0ABQ7S787_9ACAR</name>
<feature type="compositionally biased region" description="Polar residues" evidence="7">
    <location>
        <begin position="385"/>
        <end position="398"/>
    </location>
</feature>
<dbReference type="PANTHER" id="PTHR11923:SF51">
    <property type="entry name" value="LYSOSOME MEMBRANE PROTEIN 2"/>
    <property type="match status" value="1"/>
</dbReference>
<protein>
    <submittedName>
        <fullName evidence="9">Lysosome membrane protein 2</fullName>
    </submittedName>
</protein>
<gene>
    <name evidence="9" type="primary">Scarb2</name>
    <name evidence="9" type="ORF">GZH46_02200</name>
</gene>
<evidence type="ECO:0000256" key="8">
    <source>
        <dbReference type="SAM" id="Phobius"/>
    </source>
</evidence>
<dbReference type="PRINTS" id="PR01609">
    <property type="entry name" value="CD36FAMILY"/>
</dbReference>
<keyword evidence="6" id="KW-0325">Glycoprotein</keyword>
<comment type="similarity">
    <text evidence="2">Belongs to the CD36 family.</text>
</comment>
<keyword evidence="4 8" id="KW-1133">Transmembrane helix</keyword>
<keyword evidence="10" id="KW-1185">Reference proteome</keyword>
<keyword evidence="3 8" id="KW-0812">Transmembrane</keyword>
<feature type="compositionally biased region" description="Basic and acidic residues" evidence="7">
    <location>
        <begin position="1"/>
        <end position="11"/>
    </location>
</feature>
<feature type="compositionally biased region" description="Low complexity" evidence="7">
    <location>
        <begin position="454"/>
        <end position="463"/>
    </location>
</feature>
<evidence type="ECO:0000256" key="1">
    <source>
        <dbReference type="ARBA" id="ARBA00004370"/>
    </source>
</evidence>
<evidence type="ECO:0000313" key="9">
    <source>
        <dbReference type="EMBL" id="KAG9509290.1"/>
    </source>
</evidence>
<evidence type="ECO:0000256" key="6">
    <source>
        <dbReference type="ARBA" id="ARBA00023180"/>
    </source>
</evidence>
<dbReference type="Proteomes" id="UP000825002">
    <property type="component" value="Unassembled WGS sequence"/>
</dbReference>
<organism evidence="9 10">
    <name type="scientific">Fragariocoptes setiger</name>
    <dbReference type="NCBI Taxonomy" id="1670756"/>
    <lineage>
        <taxon>Eukaryota</taxon>
        <taxon>Metazoa</taxon>
        <taxon>Ecdysozoa</taxon>
        <taxon>Arthropoda</taxon>
        <taxon>Chelicerata</taxon>
        <taxon>Arachnida</taxon>
        <taxon>Acari</taxon>
        <taxon>Acariformes</taxon>
        <taxon>Trombidiformes</taxon>
        <taxon>Prostigmata</taxon>
        <taxon>Eupodina</taxon>
        <taxon>Eriophyoidea</taxon>
        <taxon>Phytoptidae</taxon>
        <taxon>Fragariocoptes</taxon>
    </lineage>
</organism>
<feature type="region of interest" description="Disordered" evidence="7">
    <location>
        <begin position="1"/>
        <end position="23"/>
    </location>
</feature>
<reference evidence="9 10" key="1">
    <citation type="submission" date="2020-10" db="EMBL/GenBank/DDBJ databases">
        <authorList>
            <person name="Klimov P.B."/>
            <person name="Dyachkov S.M."/>
            <person name="Chetverikov P.E."/>
        </authorList>
    </citation>
    <scope>NUCLEOTIDE SEQUENCE [LARGE SCALE GENOMIC DNA]</scope>
    <source>
        <strain evidence="9">BMOC 18-1129-001#AD2665</strain>
        <tissue evidence="9">Entire mites</tissue>
    </source>
</reference>
<comment type="subcellular location">
    <subcellularLocation>
        <location evidence="1">Membrane</location>
    </subcellularLocation>
</comment>
<feature type="region of interest" description="Disordered" evidence="7">
    <location>
        <begin position="449"/>
        <end position="468"/>
    </location>
</feature>